<dbReference type="NCBIfam" id="TIGR00835">
    <property type="entry name" value="agcS"/>
    <property type="match status" value="1"/>
</dbReference>
<feature type="transmembrane region" description="Helical" evidence="9">
    <location>
        <begin position="353"/>
        <end position="374"/>
    </location>
</feature>
<evidence type="ECO:0000256" key="7">
    <source>
        <dbReference type="ARBA" id="ARBA00022989"/>
    </source>
</evidence>
<feature type="transmembrane region" description="Helical" evidence="9">
    <location>
        <begin position="293"/>
        <end position="312"/>
    </location>
</feature>
<evidence type="ECO:0000313" key="11">
    <source>
        <dbReference type="Proteomes" id="UP000504844"/>
    </source>
</evidence>
<organism evidence="10 11">
    <name type="scientific">Deefgea piscis</name>
    <dbReference type="NCBI Taxonomy" id="2739061"/>
    <lineage>
        <taxon>Bacteria</taxon>
        <taxon>Pseudomonadati</taxon>
        <taxon>Pseudomonadota</taxon>
        <taxon>Betaproteobacteria</taxon>
        <taxon>Neisseriales</taxon>
        <taxon>Chitinibacteraceae</taxon>
        <taxon>Deefgea</taxon>
    </lineage>
</organism>
<dbReference type="Proteomes" id="UP000504844">
    <property type="component" value="Chromosome"/>
</dbReference>
<gene>
    <name evidence="10" type="ORF">HQN60_15225</name>
</gene>
<dbReference type="AlphaFoldDB" id="A0A6M8SRN4"/>
<dbReference type="InterPro" id="IPR001463">
    <property type="entry name" value="Na/Ala_symport"/>
</dbReference>
<evidence type="ECO:0000256" key="3">
    <source>
        <dbReference type="ARBA" id="ARBA00022448"/>
    </source>
</evidence>
<sequence length="490" mass="52382">MQDWVNLINSYVWSPALIYLCLGVGVYFSIRTRFMQLRLIRDMFSLLFDGKASSEGVSSFQALSMTLSGRVGIGNIAGVATAIAFGGPGAMFWMWMMAFLGASTSYVECTLGQIYKQRIDGQFRGGPAYYIEHGLKMRWYAIAFALATILGCGLLLPGMQANGIASGLSNGFGIPPETTAFGVVLVLATIIFGGVKRIARVAEVVVPFMALGYILMALVIIALNIHLLPEVITLIVSSALSFHAGFGAMIGLAIMWGVKRGVYSNEAGQGSGPHAAAAAEVSHPAKQGIVQAFAVYIDTLIVCSATAFMILITGKFNVVDPNKEGGFLFNGLPDIAAGTGYTQSAVESVFPGFGAMFVGVALLFFAFTTIIAYYYIAESNVTYLLQKRRGSGTALFLLKCMLLTTVVYGAVRTSDLAWGLGDIGVGMMAWLNIIAILLLQKPALIALKDYEAQKAQGLDPTFDPVKLGIADADFWVTSETAQPAEADKRK</sequence>
<feature type="transmembrane region" description="Helical" evidence="9">
    <location>
        <begin position="12"/>
        <end position="30"/>
    </location>
</feature>
<dbReference type="FunFam" id="1.20.1740.10:FF:000004">
    <property type="entry name" value="Sodium:alanine symporter family protein"/>
    <property type="match status" value="1"/>
</dbReference>
<dbReference type="PRINTS" id="PR00175">
    <property type="entry name" value="NAALASMPORT"/>
</dbReference>
<evidence type="ECO:0000256" key="1">
    <source>
        <dbReference type="ARBA" id="ARBA00004651"/>
    </source>
</evidence>
<dbReference type="EMBL" id="CP054143">
    <property type="protein sequence ID" value="QKJ67962.1"/>
    <property type="molecule type" value="Genomic_DNA"/>
</dbReference>
<reference evidence="10 11" key="1">
    <citation type="submission" date="2020-05" db="EMBL/GenBank/DDBJ databases">
        <title>Complete genome sequence of Deefgea sp. D17.</title>
        <authorList>
            <person name="Bae J.-W."/>
            <person name="Han J.E."/>
        </authorList>
    </citation>
    <scope>NUCLEOTIDE SEQUENCE [LARGE SCALE GENOMIC DNA]</scope>
    <source>
        <strain evidence="10 11">D17</strain>
    </source>
</reference>
<feature type="transmembrane region" description="Helical" evidence="9">
    <location>
        <begin position="139"/>
        <end position="158"/>
    </location>
</feature>
<dbReference type="RefSeq" id="WP_173534463.1">
    <property type="nucleotide sequence ID" value="NZ_CP054143.1"/>
</dbReference>
<keyword evidence="8 9" id="KW-0472">Membrane</keyword>
<comment type="subcellular location">
    <subcellularLocation>
        <location evidence="9">Cell inner membrane</location>
        <topology evidence="9">Multi-pass membrane protein</topology>
    </subcellularLocation>
    <subcellularLocation>
        <location evidence="1">Cell membrane</location>
        <topology evidence="1">Multi-pass membrane protein</topology>
    </subcellularLocation>
</comment>
<evidence type="ECO:0000256" key="2">
    <source>
        <dbReference type="ARBA" id="ARBA00009261"/>
    </source>
</evidence>
<dbReference type="GO" id="GO:0005283">
    <property type="term" value="F:amino acid:sodium symporter activity"/>
    <property type="evidence" value="ECO:0007669"/>
    <property type="project" value="InterPro"/>
</dbReference>
<keyword evidence="7 9" id="KW-1133">Transmembrane helix</keyword>
<evidence type="ECO:0000256" key="6">
    <source>
        <dbReference type="ARBA" id="ARBA00022847"/>
    </source>
</evidence>
<feature type="transmembrane region" description="Helical" evidence="9">
    <location>
        <begin position="204"/>
        <end position="225"/>
    </location>
</feature>
<dbReference type="PROSITE" id="PS00873">
    <property type="entry name" value="NA_ALANINE_SYMP"/>
    <property type="match status" value="1"/>
</dbReference>
<keyword evidence="11" id="KW-1185">Reference proteome</keyword>
<feature type="transmembrane region" description="Helical" evidence="9">
    <location>
        <begin position="67"/>
        <end position="86"/>
    </location>
</feature>
<dbReference type="PANTHER" id="PTHR30330">
    <property type="entry name" value="AGSS FAMILY TRANSPORTER, SODIUM-ALANINE"/>
    <property type="match status" value="1"/>
</dbReference>
<accession>A0A6M8SRN4</accession>
<keyword evidence="5 9" id="KW-0812">Transmembrane</keyword>
<comment type="similarity">
    <text evidence="2 9">Belongs to the alanine or glycine:cation symporter (AGCS) (TC 2.A.25) family.</text>
</comment>
<dbReference type="PANTHER" id="PTHR30330:SF7">
    <property type="entry name" value="SODIUM_PROTON-DEPENDENT ALANINE CARRIER PROTEIN YRBD-RELATED"/>
    <property type="match status" value="1"/>
</dbReference>
<feature type="transmembrane region" description="Helical" evidence="9">
    <location>
        <begin position="417"/>
        <end position="439"/>
    </location>
</feature>
<evidence type="ECO:0000256" key="5">
    <source>
        <dbReference type="ARBA" id="ARBA00022692"/>
    </source>
</evidence>
<feature type="transmembrane region" description="Helical" evidence="9">
    <location>
        <begin position="394"/>
        <end position="411"/>
    </location>
</feature>
<dbReference type="Pfam" id="PF01235">
    <property type="entry name" value="Na_Ala_symp"/>
    <property type="match status" value="1"/>
</dbReference>
<evidence type="ECO:0000256" key="9">
    <source>
        <dbReference type="RuleBase" id="RU363064"/>
    </source>
</evidence>
<keyword evidence="6 9" id="KW-0769">Symport</keyword>
<dbReference type="GO" id="GO:0005886">
    <property type="term" value="C:plasma membrane"/>
    <property type="evidence" value="ECO:0007669"/>
    <property type="project" value="UniProtKB-SubCell"/>
</dbReference>
<dbReference type="KEGG" id="dee:HQN60_15225"/>
<evidence type="ECO:0000256" key="8">
    <source>
        <dbReference type="ARBA" id="ARBA00023136"/>
    </source>
</evidence>
<proteinExistence type="inferred from homology"/>
<keyword evidence="3 9" id="KW-0813">Transport</keyword>
<protein>
    <submittedName>
        <fullName evidence="10">Alanine:cation symporter family protein</fullName>
    </submittedName>
</protein>
<evidence type="ECO:0000256" key="4">
    <source>
        <dbReference type="ARBA" id="ARBA00022475"/>
    </source>
</evidence>
<keyword evidence="9" id="KW-0997">Cell inner membrane</keyword>
<feature type="transmembrane region" description="Helical" evidence="9">
    <location>
        <begin position="231"/>
        <end position="256"/>
    </location>
</feature>
<name>A0A6M8SRN4_9NEIS</name>
<feature type="transmembrane region" description="Helical" evidence="9">
    <location>
        <begin position="178"/>
        <end position="195"/>
    </location>
</feature>
<keyword evidence="4" id="KW-1003">Cell membrane</keyword>
<evidence type="ECO:0000313" key="10">
    <source>
        <dbReference type="EMBL" id="QKJ67962.1"/>
    </source>
</evidence>
<dbReference type="Gene3D" id="1.20.1740.10">
    <property type="entry name" value="Amino acid/polyamine transporter I"/>
    <property type="match status" value="1"/>
</dbReference>